<evidence type="ECO:0000313" key="8">
    <source>
        <dbReference type="RefSeq" id="XP_033798744.1"/>
    </source>
</evidence>
<feature type="transmembrane region" description="Helical" evidence="5">
    <location>
        <begin position="380"/>
        <end position="400"/>
    </location>
</feature>
<dbReference type="AlphaFoldDB" id="A0A6P8QNY5"/>
<dbReference type="InterPro" id="IPR005828">
    <property type="entry name" value="MFS_sugar_transport-like"/>
</dbReference>
<evidence type="ECO:0000256" key="2">
    <source>
        <dbReference type="ARBA" id="ARBA00022692"/>
    </source>
</evidence>
<dbReference type="InterPro" id="IPR020846">
    <property type="entry name" value="MFS_dom"/>
</dbReference>
<dbReference type="Gene3D" id="1.20.1250.20">
    <property type="entry name" value="MFS general substrate transporter like domains"/>
    <property type="match status" value="1"/>
</dbReference>
<dbReference type="KEGG" id="gsh:117359656"/>
<feature type="transmembrane region" description="Helical" evidence="5">
    <location>
        <begin position="142"/>
        <end position="162"/>
    </location>
</feature>
<feature type="transmembrane region" description="Helical" evidence="5">
    <location>
        <begin position="469"/>
        <end position="489"/>
    </location>
</feature>
<evidence type="ECO:0000256" key="1">
    <source>
        <dbReference type="ARBA" id="ARBA00004141"/>
    </source>
</evidence>
<keyword evidence="2 5" id="KW-0812">Transmembrane</keyword>
<dbReference type="PANTHER" id="PTHR24064">
    <property type="entry name" value="SOLUTE CARRIER FAMILY 22 MEMBER"/>
    <property type="match status" value="1"/>
</dbReference>
<dbReference type="CDD" id="cd17443">
    <property type="entry name" value="MFS_SLC22A31"/>
    <property type="match status" value="1"/>
</dbReference>
<dbReference type="SUPFAM" id="SSF103473">
    <property type="entry name" value="MFS general substrate transporter"/>
    <property type="match status" value="1"/>
</dbReference>
<feature type="domain" description="Major facilitator superfamily (MFS) profile" evidence="6">
    <location>
        <begin position="24"/>
        <end position="494"/>
    </location>
</feature>
<dbReference type="Pfam" id="PF00083">
    <property type="entry name" value="Sugar_tr"/>
    <property type="match status" value="1"/>
</dbReference>
<feature type="transmembrane region" description="Helical" evidence="5">
    <location>
        <begin position="117"/>
        <end position="135"/>
    </location>
</feature>
<dbReference type="InParanoid" id="A0A6P8QNY5"/>
<dbReference type="OrthoDB" id="6612291at2759"/>
<feature type="transmembrane region" description="Helical" evidence="5">
    <location>
        <begin position="352"/>
        <end position="373"/>
    </location>
</feature>
<gene>
    <name evidence="8" type="primary">SLC22A31</name>
</gene>
<feature type="transmembrane region" description="Helical" evidence="5">
    <location>
        <begin position="20"/>
        <end position="38"/>
    </location>
</feature>
<evidence type="ECO:0000256" key="4">
    <source>
        <dbReference type="ARBA" id="ARBA00023136"/>
    </source>
</evidence>
<proteinExistence type="predicted"/>
<sequence length="596" mass="66149">MDFDGQVLPRTGGFGRFSRLLAAALWAPNVALALGFFSELLYCEEPEHRCRSDPSLRNLSGPELLLDTAGWSRCQQSNDSGSCTRGWEYESSAGLRSNIVSQWDLVCKKRWKISLELVSYMASWLGGFVVFGCACDRLGRRPVFVFSLVLVILAGVGVAVSLDYIMFLLIRGLYGSALAGTFLSLYITRLEICDPAHRLMVTMIAHLFWVAGELLLPGLAALSKEWRILQGVITTSQALLLVYWGCQSLFPESARWLLATHQLDRAKKQLRFFAEANAVNLDGEMYGEEHLFTEMDSMAEGPVQARYHSVCHLFHTRIVWKNSLILGFSACIGTGIRHSYLQNLQGYGPPFYFVYFLMAATEAASCLFLYATVNRFGRRAILLLCTILTGVSSLLLLALTEYLFPGIALAISILGILASHAVVMLSVFFASEVLPTVIRGSGLGLILAASFVGRAAAPIMDLHNRKGFFLHHVIFSSFAILSVLSIMLLPESKRKSLPESLRDGESLRRPPLFLSRAKDDLPLLSSARTAHSDYNPENYSRLMTATKKMLSKDPPPYQADRLQVYHGFPADVGEKRKTNDFGQVFHETIGQKAENG</sequence>
<feature type="transmembrane region" description="Helical" evidence="5">
    <location>
        <begin position="437"/>
        <end position="457"/>
    </location>
</feature>
<dbReference type="Proteomes" id="UP000515159">
    <property type="component" value="Chromosome 4"/>
</dbReference>
<evidence type="ECO:0000259" key="6">
    <source>
        <dbReference type="PROSITE" id="PS50850"/>
    </source>
</evidence>
<accession>A0A6P8QNY5</accession>
<dbReference type="CTD" id="146429"/>
<feature type="transmembrane region" description="Helical" evidence="5">
    <location>
        <begin position="406"/>
        <end position="430"/>
    </location>
</feature>
<dbReference type="InterPro" id="IPR036259">
    <property type="entry name" value="MFS_trans_sf"/>
</dbReference>
<protein>
    <submittedName>
        <fullName evidence="8">Solute carrier family 22 member 31 isoform X1</fullName>
    </submittedName>
</protein>
<evidence type="ECO:0000256" key="5">
    <source>
        <dbReference type="SAM" id="Phobius"/>
    </source>
</evidence>
<feature type="transmembrane region" description="Helical" evidence="5">
    <location>
        <begin position="168"/>
        <end position="187"/>
    </location>
</feature>
<evidence type="ECO:0000256" key="3">
    <source>
        <dbReference type="ARBA" id="ARBA00022989"/>
    </source>
</evidence>
<dbReference type="PROSITE" id="PS50850">
    <property type="entry name" value="MFS"/>
    <property type="match status" value="1"/>
</dbReference>
<evidence type="ECO:0000313" key="7">
    <source>
        <dbReference type="Proteomes" id="UP000515159"/>
    </source>
</evidence>
<keyword evidence="3 5" id="KW-1133">Transmembrane helix</keyword>
<feature type="transmembrane region" description="Helical" evidence="5">
    <location>
        <begin position="199"/>
        <end position="222"/>
    </location>
</feature>
<dbReference type="RefSeq" id="XP_033798744.1">
    <property type="nucleotide sequence ID" value="XM_033942853.1"/>
</dbReference>
<feature type="transmembrane region" description="Helical" evidence="5">
    <location>
        <begin position="323"/>
        <end position="340"/>
    </location>
</feature>
<dbReference type="GO" id="GO:0016020">
    <property type="term" value="C:membrane"/>
    <property type="evidence" value="ECO:0007669"/>
    <property type="project" value="UniProtKB-SubCell"/>
</dbReference>
<dbReference type="GO" id="GO:0022857">
    <property type="term" value="F:transmembrane transporter activity"/>
    <property type="evidence" value="ECO:0007669"/>
    <property type="project" value="InterPro"/>
</dbReference>
<reference evidence="8" key="1">
    <citation type="submission" date="2025-08" db="UniProtKB">
        <authorList>
            <consortium name="RefSeq"/>
        </authorList>
    </citation>
    <scope>IDENTIFICATION</scope>
</reference>
<dbReference type="FunCoup" id="A0A6P8QNY5">
    <property type="interactions" value="2"/>
</dbReference>
<dbReference type="GeneID" id="117359656"/>
<name>A0A6P8QNY5_GEOSA</name>
<comment type="subcellular location">
    <subcellularLocation>
        <location evidence="1">Membrane</location>
        <topology evidence="1">Multi-pass membrane protein</topology>
    </subcellularLocation>
</comment>
<organism evidence="7 8">
    <name type="scientific">Geotrypetes seraphini</name>
    <name type="common">Gaboon caecilian</name>
    <name type="synonym">Caecilia seraphini</name>
    <dbReference type="NCBI Taxonomy" id="260995"/>
    <lineage>
        <taxon>Eukaryota</taxon>
        <taxon>Metazoa</taxon>
        <taxon>Chordata</taxon>
        <taxon>Craniata</taxon>
        <taxon>Vertebrata</taxon>
        <taxon>Euteleostomi</taxon>
        <taxon>Amphibia</taxon>
        <taxon>Gymnophiona</taxon>
        <taxon>Geotrypetes</taxon>
    </lineage>
</organism>
<keyword evidence="7" id="KW-1185">Reference proteome</keyword>
<keyword evidence="4 5" id="KW-0472">Membrane</keyword>